<dbReference type="EMBL" id="VDEP01000451">
    <property type="protein sequence ID" value="KAA1077223.1"/>
    <property type="molecule type" value="Genomic_DNA"/>
</dbReference>
<dbReference type="Proteomes" id="UP000325313">
    <property type="component" value="Unassembled WGS sequence"/>
</dbReference>
<feature type="chain" id="PRO_5022696958" evidence="2">
    <location>
        <begin position="21"/>
        <end position="255"/>
    </location>
</feature>
<reference evidence="3 4" key="1">
    <citation type="submission" date="2019-05" db="EMBL/GenBank/DDBJ databases">
        <title>Emergence of the Ug99 lineage of the wheat stem rust pathogen through somatic hybridization.</title>
        <authorList>
            <person name="Li F."/>
            <person name="Upadhyaya N.M."/>
            <person name="Sperschneider J."/>
            <person name="Matny O."/>
            <person name="Nguyen-Phuc H."/>
            <person name="Mago R."/>
            <person name="Raley C."/>
            <person name="Miller M.E."/>
            <person name="Silverstein K.A.T."/>
            <person name="Henningsen E."/>
            <person name="Hirsch C.D."/>
            <person name="Visser B."/>
            <person name="Pretorius Z.A."/>
            <person name="Steffenson B.J."/>
            <person name="Schwessinger B."/>
            <person name="Dodds P.N."/>
            <person name="Figueroa M."/>
        </authorList>
    </citation>
    <scope>NUCLEOTIDE SEQUENCE [LARGE SCALE GENOMIC DNA]</scope>
    <source>
        <strain evidence="3 4">Ug99</strain>
    </source>
</reference>
<feature type="region of interest" description="Disordered" evidence="1">
    <location>
        <begin position="65"/>
        <end position="88"/>
    </location>
</feature>
<protein>
    <submittedName>
        <fullName evidence="3">Uncharacterized protein</fullName>
    </submittedName>
</protein>
<evidence type="ECO:0000256" key="2">
    <source>
        <dbReference type="SAM" id="SignalP"/>
    </source>
</evidence>
<feature type="compositionally biased region" description="Basic and acidic residues" evidence="1">
    <location>
        <begin position="69"/>
        <end position="84"/>
    </location>
</feature>
<keyword evidence="2" id="KW-0732">Signal</keyword>
<evidence type="ECO:0000313" key="4">
    <source>
        <dbReference type="Proteomes" id="UP000325313"/>
    </source>
</evidence>
<comment type="caution">
    <text evidence="3">The sequence shown here is derived from an EMBL/GenBank/DDBJ whole genome shotgun (WGS) entry which is preliminary data.</text>
</comment>
<proteinExistence type="predicted"/>
<gene>
    <name evidence="3" type="ORF">PGTUg99_004735</name>
</gene>
<dbReference type="AlphaFoldDB" id="A0A5B0MLQ1"/>
<sequence>MKNSYSLLLLILTQLNTGSASFTSKPNLVREPPYPKITKSISKHSQEQSTDDVRTREFLHLLQTPDPEASSKERQFMHGGERPSEMTTLSDMCTGVPDAILLGSSHKGKKRLSSVCPGAQDQEEDSAHQPLPLKKKRLDLNLRLGLPGFEDNVQANPASSSLLAIESTGNMIPVGFNQLFETGTHTRSHLPYASRYLIKKGLPRTRGNSLEIDNKSTSLHTVIKPLESNFVGLINPKWEYQPQILALDFSDLALS</sequence>
<organism evidence="3 4">
    <name type="scientific">Puccinia graminis f. sp. tritici</name>
    <dbReference type="NCBI Taxonomy" id="56615"/>
    <lineage>
        <taxon>Eukaryota</taxon>
        <taxon>Fungi</taxon>
        <taxon>Dikarya</taxon>
        <taxon>Basidiomycota</taxon>
        <taxon>Pucciniomycotina</taxon>
        <taxon>Pucciniomycetes</taxon>
        <taxon>Pucciniales</taxon>
        <taxon>Pucciniaceae</taxon>
        <taxon>Puccinia</taxon>
    </lineage>
</organism>
<evidence type="ECO:0000256" key="1">
    <source>
        <dbReference type="SAM" id="MobiDB-lite"/>
    </source>
</evidence>
<feature type="signal peptide" evidence="2">
    <location>
        <begin position="1"/>
        <end position="20"/>
    </location>
</feature>
<evidence type="ECO:0000313" key="3">
    <source>
        <dbReference type="EMBL" id="KAA1077223.1"/>
    </source>
</evidence>
<accession>A0A5B0MLQ1</accession>
<name>A0A5B0MLQ1_PUCGR</name>